<proteinExistence type="predicted"/>
<gene>
    <name evidence="3" type="ORF">AALO_G00161930</name>
</gene>
<dbReference type="EMBL" id="JADWDJ010000012">
    <property type="protein sequence ID" value="KAG5272125.1"/>
    <property type="molecule type" value="Genomic_DNA"/>
</dbReference>
<feature type="compositionally biased region" description="Basic and acidic residues" evidence="1">
    <location>
        <begin position="290"/>
        <end position="302"/>
    </location>
</feature>
<feature type="region of interest" description="Disordered" evidence="1">
    <location>
        <begin position="815"/>
        <end position="836"/>
    </location>
</feature>
<dbReference type="InterPro" id="IPR027417">
    <property type="entry name" value="P-loop_NTPase"/>
</dbReference>
<dbReference type="GO" id="GO:0006369">
    <property type="term" value="P:termination of RNA polymerase II transcription"/>
    <property type="evidence" value="ECO:0007669"/>
    <property type="project" value="TreeGrafter"/>
</dbReference>
<name>A0AAV6GBB8_9TELE</name>
<dbReference type="PANTHER" id="PTHR10887:SF495">
    <property type="entry name" value="HELICASE SENATAXIN ISOFORM X1-RELATED"/>
    <property type="match status" value="1"/>
</dbReference>
<feature type="compositionally biased region" description="Low complexity" evidence="1">
    <location>
        <begin position="312"/>
        <end position="329"/>
    </location>
</feature>
<feature type="compositionally biased region" description="Polar residues" evidence="1">
    <location>
        <begin position="268"/>
        <end position="278"/>
    </location>
</feature>
<dbReference type="GO" id="GO:0001147">
    <property type="term" value="F:transcription termination site sequence-specific DNA binding"/>
    <property type="evidence" value="ECO:0007669"/>
    <property type="project" value="TreeGrafter"/>
</dbReference>
<feature type="compositionally biased region" description="Polar residues" evidence="1">
    <location>
        <begin position="57"/>
        <end position="68"/>
    </location>
</feature>
<organism evidence="3 4">
    <name type="scientific">Alosa alosa</name>
    <name type="common">allis shad</name>
    <dbReference type="NCBI Taxonomy" id="278164"/>
    <lineage>
        <taxon>Eukaryota</taxon>
        <taxon>Metazoa</taxon>
        <taxon>Chordata</taxon>
        <taxon>Craniata</taxon>
        <taxon>Vertebrata</taxon>
        <taxon>Euteleostomi</taxon>
        <taxon>Actinopterygii</taxon>
        <taxon>Neopterygii</taxon>
        <taxon>Teleostei</taxon>
        <taxon>Clupei</taxon>
        <taxon>Clupeiformes</taxon>
        <taxon>Clupeoidei</taxon>
        <taxon>Clupeidae</taxon>
        <taxon>Alosa</taxon>
    </lineage>
</organism>
<evidence type="ECO:0000256" key="1">
    <source>
        <dbReference type="SAM" id="MobiDB-lite"/>
    </source>
</evidence>
<dbReference type="Pfam" id="PF13086">
    <property type="entry name" value="AAA_11"/>
    <property type="match status" value="1"/>
</dbReference>
<protein>
    <recommendedName>
        <fullName evidence="2">DNA2/NAM7 helicase helicase domain-containing protein</fullName>
    </recommendedName>
</protein>
<comment type="caution">
    <text evidence="3">The sequence shown here is derived from an EMBL/GenBank/DDBJ whole genome shotgun (WGS) entry which is preliminary data.</text>
</comment>
<feature type="compositionally biased region" description="Basic and acidic residues" evidence="1">
    <location>
        <begin position="224"/>
        <end position="233"/>
    </location>
</feature>
<dbReference type="AlphaFoldDB" id="A0AAV6GBB8"/>
<dbReference type="GO" id="GO:0016604">
    <property type="term" value="C:nuclear body"/>
    <property type="evidence" value="ECO:0007669"/>
    <property type="project" value="TreeGrafter"/>
</dbReference>
<dbReference type="Gene3D" id="3.40.50.300">
    <property type="entry name" value="P-loop containing nucleotide triphosphate hydrolases"/>
    <property type="match status" value="1"/>
</dbReference>
<feature type="domain" description="DNA2/NAM7 helicase helicase" evidence="2">
    <location>
        <begin position="678"/>
        <end position="789"/>
    </location>
</feature>
<feature type="compositionally biased region" description="Polar residues" evidence="1">
    <location>
        <begin position="826"/>
        <end position="836"/>
    </location>
</feature>
<feature type="region of interest" description="Disordered" evidence="1">
    <location>
        <begin position="223"/>
        <end position="331"/>
    </location>
</feature>
<dbReference type="Proteomes" id="UP000823561">
    <property type="component" value="Chromosome 12"/>
</dbReference>
<dbReference type="SUPFAM" id="SSF52540">
    <property type="entry name" value="P-loop containing nucleoside triphosphate hydrolases"/>
    <property type="match status" value="1"/>
</dbReference>
<feature type="compositionally biased region" description="Basic residues" evidence="1">
    <location>
        <begin position="234"/>
        <end position="249"/>
    </location>
</feature>
<reference evidence="3" key="1">
    <citation type="submission" date="2020-10" db="EMBL/GenBank/DDBJ databases">
        <title>Chromosome-scale genome assembly of the Allis shad, Alosa alosa.</title>
        <authorList>
            <person name="Margot Z."/>
            <person name="Christophe K."/>
            <person name="Cabau C."/>
            <person name="Louis A."/>
            <person name="Berthelot C."/>
            <person name="Parey E."/>
            <person name="Roest Crollius H."/>
            <person name="Montfort J."/>
            <person name="Robinson-Rechavi M."/>
            <person name="Bucao C."/>
            <person name="Bouchez O."/>
            <person name="Gislard M."/>
            <person name="Lluch J."/>
            <person name="Milhes M."/>
            <person name="Lampietro C."/>
            <person name="Lopez Roques C."/>
            <person name="Donnadieu C."/>
            <person name="Braasch I."/>
            <person name="Desvignes T."/>
            <person name="Postlethwait J."/>
            <person name="Bobe J."/>
            <person name="Guiguen Y."/>
        </authorList>
    </citation>
    <scope>NUCLEOTIDE SEQUENCE</scope>
    <source>
        <strain evidence="3">M-15738</strain>
        <tissue evidence="3">Blood</tissue>
    </source>
</reference>
<dbReference type="GO" id="GO:0004386">
    <property type="term" value="F:helicase activity"/>
    <property type="evidence" value="ECO:0007669"/>
    <property type="project" value="InterPro"/>
</dbReference>
<sequence length="836" mass="93952">MEKGVKFRHLKPDFAKLRDISSHLISKNLVKIKPDGVGGVNPPDLPSEEKSRPESPRPSTSNCDQTSHWPDEEVDDNEPQQPVIRGVKDRSEEGDITIFVIDHDDVPEISKAPKGFETETGKPKSPLKQPSKIPKKPQIPIIPAQPLRRRGKAYHVTQTANVKTNIKAQVHTPSTSCVNNPAIVPTKNVQDSSIGEFSRLSRRKRMASEQSEDSLEYLRQLRRHGQEGQEVKKFKPASTRKKKGKHLKKLQLDPQEMQFHKLNRDQLQKATATPLSPTKHTKKAKPCVSEGEKHVMSDEKKGNNTVSIPGEQPVQSLSSPQPPTLQRSTSLHEKDESLKAGMSSMLTTTKIFSPSSRNDTLMKDMTKLTPSKPKMGHQAHMPLPLVPPPRLPSAQPEFRHPPIPKVPPFPPQSDKQVYETFPQPPPIDKRYPRTEAFTSSGRQKASILKEKILKWKYSFFKDYEQFGPPEALCDLPLKLVSRTFQSFKDYYDTFFPLLLTNTFEELVSEWLREDRVKLKLMVQSVDDGSLDTGLFTVTNANFTANLTPQQESQQFYPKEDDVVILWLPQNTASNTYSHFNDEHKPDDCEPQPHFGVVSHSEVTDLRRELKLKVQTCGSVLSVDKQQVDCEVIGSIRSAMLELNALCHIRDNALIHTILAPDKHFAHVLPDSESMFERCNTDQAKAINCVLSMVMSEQPTPQICMIHGPPGTGKSHTIVHLLYQLSQKFSAADPTGQKPWHTLVCAPSAAAIDNLMEKIIVFFRKIKSKDGRRRGNCEGVNLVRLGSEKNISGLAEVQFAPSSQTANRVGYAGDCNFGAEDTEPERNTWQLPNSREA</sequence>
<dbReference type="InterPro" id="IPR045055">
    <property type="entry name" value="DNA2/NAM7-like"/>
</dbReference>
<feature type="compositionally biased region" description="Basic and acidic residues" evidence="1">
    <location>
        <begin position="258"/>
        <end position="267"/>
    </location>
</feature>
<evidence type="ECO:0000313" key="3">
    <source>
        <dbReference type="EMBL" id="KAG5272125.1"/>
    </source>
</evidence>
<feature type="region of interest" description="Disordered" evidence="1">
    <location>
        <begin position="32"/>
        <end position="138"/>
    </location>
</feature>
<dbReference type="InterPro" id="IPR041677">
    <property type="entry name" value="DNA2/NAM7_AAA_11"/>
</dbReference>
<feature type="compositionally biased region" description="Low complexity" evidence="1">
    <location>
        <begin position="123"/>
        <end position="138"/>
    </location>
</feature>
<evidence type="ECO:0000313" key="4">
    <source>
        <dbReference type="Proteomes" id="UP000823561"/>
    </source>
</evidence>
<keyword evidence="4" id="KW-1185">Reference proteome</keyword>
<dbReference type="PANTHER" id="PTHR10887">
    <property type="entry name" value="DNA2/NAM7 HELICASE FAMILY"/>
    <property type="match status" value="1"/>
</dbReference>
<accession>A0AAV6GBB8</accession>
<evidence type="ECO:0000259" key="2">
    <source>
        <dbReference type="Pfam" id="PF13086"/>
    </source>
</evidence>